<dbReference type="Gene3D" id="1.10.287.110">
    <property type="entry name" value="DnaJ domain"/>
    <property type="match status" value="1"/>
</dbReference>
<reference evidence="2" key="1">
    <citation type="submission" date="2021-01" db="EMBL/GenBank/DDBJ databases">
        <authorList>
            <person name="Corre E."/>
            <person name="Pelletier E."/>
            <person name="Niang G."/>
            <person name="Scheremetjew M."/>
            <person name="Finn R."/>
            <person name="Kale V."/>
            <person name="Holt S."/>
            <person name="Cochrane G."/>
            <person name="Meng A."/>
            <person name="Brown T."/>
            <person name="Cohen L."/>
        </authorList>
    </citation>
    <scope>NUCLEOTIDE SEQUENCE</scope>
    <source>
        <strain evidence="2">CCMP3105</strain>
    </source>
</reference>
<feature type="compositionally biased region" description="Basic and acidic residues" evidence="1">
    <location>
        <begin position="270"/>
        <end position="281"/>
    </location>
</feature>
<evidence type="ECO:0000256" key="1">
    <source>
        <dbReference type="SAM" id="MobiDB-lite"/>
    </source>
</evidence>
<protein>
    <recommendedName>
        <fullName evidence="3">J domain-containing protein</fullName>
    </recommendedName>
</protein>
<sequence>MGQGVRSHVPEVTLTGFLSRCRSDWKQRDLDAVVEKLAAVGVFKVGELIRLLQEGILNERLTAVGEKRFTAETLRAMRSTGAELDVGPSAQQPGLPDAGLHGDDMSTDSGEEEDLGMHFPGGLNASQGVWASRRPFPAFEQPQTLRRRLCRGLACVERAATEAKRRNRDVTQCLAEVQSDITRISERMQAVRRKQQQQQQQQQRRRSSTCTPGFASPGGDSMFADETEGWTTPRPRTQGEPGPRAASYRGPDRYRRPEGWGRGEGCPPRPETHEGSHRDPLRPSVLPTPPRTAPPRTRGGRSWGSSLRGGPGPRGPAPARRAAPGREARFPRAAQEGFTFGAGAAAHGHPRMPKTPPLNQDMWAEVPEPPMDDPAAKAQETVRHEMLAVRGRSEADRRSFVKRLLVKWHPDRNPQSSELATAVFQFIQQEKEHMLDL</sequence>
<evidence type="ECO:0008006" key="3">
    <source>
        <dbReference type="Google" id="ProtNLM"/>
    </source>
</evidence>
<dbReference type="AlphaFoldDB" id="A0A7S4T4G4"/>
<feature type="compositionally biased region" description="Basic and acidic residues" evidence="1">
    <location>
        <begin position="250"/>
        <end position="261"/>
    </location>
</feature>
<dbReference type="InterPro" id="IPR036869">
    <property type="entry name" value="J_dom_sf"/>
</dbReference>
<feature type="region of interest" description="Disordered" evidence="1">
    <location>
        <begin position="188"/>
        <end position="327"/>
    </location>
</feature>
<name>A0A7S4T4G4_9DINO</name>
<dbReference type="SUPFAM" id="SSF46565">
    <property type="entry name" value="Chaperone J-domain"/>
    <property type="match status" value="1"/>
</dbReference>
<proteinExistence type="predicted"/>
<feature type="region of interest" description="Disordered" evidence="1">
    <location>
        <begin position="343"/>
        <end position="377"/>
    </location>
</feature>
<organism evidence="2">
    <name type="scientific">Alexandrium monilatum</name>
    <dbReference type="NCBI Taxonomy" id="311494"/>
    <lineage>
        <taxon>Eukaryota</taxon>
        <taxon>Sar</taxon>
        <taxon>Alveolata</taxon>
        <taxon>Dinophyceae</taxon>
        <taxon>Gonyaulacales</taxon>
        <taxon>Pyrocystaceae</taxon>
        <taxon>Alexandrium</taxon>
    </lineage>
</organism>
<gene>
    <name evidence="2" type="ORF">AMON00008_LOCUS62313</name>
</gene>
<feature type="region of interest" description="Disordered" evidence="1">
    <location>
        <begin position="81"/>
        <end position="111"/>
    </location>
</feature>
<accession>A0A7S4T4G4</accession>
<dbReference type="EMBL" id="HBNR01086925">
    <property type="protein sequence ID" value="CAE4664996.1"/>
    <property type="molecule type" value="Transcribed_RNA"/>
</dbReference>
<evidence type="ECO:0000313" key="2">
    <source>
        <dbReference type="EMBL" id="CAE4664996.1"/>
    </source>
</evidence>